<protein>
    <submittedName>
        <fullName evidence="1">Uncharacterized protein</fullName>
    </submittedName>
</protein>
<gene>
    <name evidence="1" type="ORF">GCM10023094_51240</name>
</gene>
<proteinExistence type="predicted"/>
<evidence type="ECO:0000313" key="2">
    <source>
        <dbReference type="Proteomes" id="UP001501183"/>
    </source>
</evidence>
<reference evidence="2" key="1">
    <citation type="journal article" date="2019" name="Int. J. Syst. Evol. Microbiol.">
        <title>The Global Catalogue of Microorganisms (GCM) 10K type strain sequencing project: providing services to taxonomists for standard genome sequencing and annotation.</title>
        <authorList>
            <consortium name="The Broad Institute Genomics Platform"/>
            <consortium name="The Broad Institute Genome Sequencing Center for Infectious Disease"/>
            <person name="Wu L."/>
            <person name="Ma J."/>
        </authorList>
    </citation>
    <scope>NUCLEOTIDE SEQUENCE [LARGE SCALE GENOMIC DNA]</scope>
    <source>
        <strain evidence="2">JCM 32206</strain>
    </source>
</reference>
<keyword evidence="2" id="KW-1185">Reference proteome</keyword>
<sequence length="106" mass="11659">MAAVSVARSVDPAFEWDAIPTARLVRPAFRWDAVTAWILEWEVSDDADDVLLERWNADLAEAATLIDSNVIWCPQTDTVTAPAGYDDDHVAALLRRCIAGYAGIDI</sequence>
<dbReference type="EMBL" id="BAABFB010000075">
    <property type="protein sequence ID" value="GAA4489510.1"/>
    <property type="molecule type" value="Genomic_DNA"/>
</dbReference>
<comment type="caution">
    <text evidence="1">The sequence shown here is derived from an EMBL/GenBank/DDBJ whole genome shotgun (WGS) entry which is preliminary data.</text>
</comment>
<dbReference type="Proteomes" id="UP001501183">
    <property type="component" value="Unassembled WGS sequence"/>
</dbReference>
<name>A0ABP8PQ07_9NOCA</name>
<accession>A0ABP8PQ07</accession>
<evidence type="ECO:0000313" key="1">
    <source>
        <dbReference type="EMBL" id="GAA4489510.1"/>
    </source>
</evidence>
<organism evidence="1 2">
    <name type="scientific">Rhodococcus olei</name>
    <dbReference type="NCBI Taxonomy" id="2161675"/>
    <lineage>
        <taxon>Bacteria</taxon>
        <taxon>Bacillati</taxon>
        <taxon>Actinomycetota</taxon>
        <taxon>Actinomycetes</taxon>
        <taxon>Mycobacteriales</taxon>
        <taxon>Nocardiaceae</taxon>
        <taxon>Rhodococcus</taxon>
    </lineage>
</organism>